<evidence type="ECO:0000256" key="1">
    <source>
        <dbReference type="ARBA" id="ARBA00018370"/>
    </source>
</evidence>
<dbReference type="PATRIC" id="fig|935700.4.peg.457"/>
<keyword evidence="2 10" id="KW-0732">Signal</keyword>
<evidence type="ECO:0000256" key="9">
    <source>
        <dbReference type="PROSITE-ProRule" id="PRU00278"/>
    </source>
</evidence>
<feature type="domain" description="PpiC" evidence="11">
    <location>
        <begin position="146"/>
        <end position="260"/>
    </location>
</feature>
<name>A0A0D1EJV9_9RHOB</name>
<gene>
    <name evidence="12" type="primary">surA</name>
    <name evidence="12" type="ORF">jaqu_04290</name>
</gene>
<dbReference type="PANTHER" id="PTHR47637:SF1">
    <property type="entry name" value="CHAPERONE SURA"/>
    <property type="match status" value="1"/>
</dbReference>
<dbReference type="InterPro" id="IPR046357">
    <property type="entry name" value="PPIase_dom_sf"/>
</dbReference>
<dbReference type="SUPFAM" id="SSF54534">
    <property type="entry name" value="FKBP-like"/>
    <property type="match status" value="1"/>
</dbReference>
<proteinExistence type="predicted"/>
<dbReference type="PROSITE" id="PS50198">
    <property type="entry name" value="PPIC_PPIASE_2"/>
    <property type="match status" value="1"/>
</dbReference>
<dbReference type="InterPro" id="IPR015391">
    <property type="entry name" value="SurA_N"/>
</dbReference>
<evidence type="ECO:0000256" key="2">
    <source>
        <dbReference type="ARBA" id="ARBA00022729"/>
    </source>
</evidence>
<dbReference type="Pfam" id="PF00639">
    <property type="entry name" value="Rotamase"/>
    <property type="match status" value="1"/>
</dbReference>
<organism evidence="12 13">
    <name type="scientific">Jannaschia aquimarina</name>
    <dbReference type="NCBI Taxonomy" id="935700"/>
    <lineage>
        <taxon>Bacteria</taxon>
        <taxon>Pseudomonadati</taxon>
        <taxon>Pseudomonadota</taxon>
        <taxon>Alphaproteobacteria</taxon>
        <taxon>Rhodobacterales</taxon>
        <taxon>Roseobacteraceae</taxon>
        <taxon>Jannaschia</taxon>
    </lineage>
</organism>
<dbReference type="Pfam" id="PF09312">
    <property type="entry name" value="SurA_N"/>
    <property type="match status" value="1"/>
</dbReference>
<keyword evidence="5" id="KW-0143">Chaperone</keyword>
<feature type="signal peptide" evidence="10">
    <location>
        <begin position="1"/>
        <end position="24"/>
    </location>
</feature>
<evidence type="ECO:0000256" key="10">
    <source>
        <dbReference type="SAM" id="SignalP"/>
    </source>
</evidence>
<keyword evidence="6 9" id="KW-0413">Isomerase</keyword>
<dbReference type="RefSeq" id="WP_052500722.1">
    <property type="nucleotide sequence ID" value="NZ_FZPF01000003.1"/>
</dbReference>
<sequence length="403" mass="44155">MGILARLVAVFLVALAAITAPATAQNLFETVATVDDRQINRFQVEQRARFFALLRAPNADFEGARDVLIDESLQVDAARRAGIEVTPEALDEAMVEFAARANLTPDQFVQALEANGVSPETFRDFIRNGLYWRQLVQGRFGPRARPNEAEIERALAQGNSATGIRVLLSEIAIPLTPENQDEVTALARQLSQNLSGQDAFQRAARQYSRAPSAQRGGRLDWLPLSQLAPPIAAQVLALGPGQVTEPINLGSFIGIYLLRDLDEGQLAVPDTLSIDYAEYRIPGGRSEEALSQAARIRERIDTCDDLYGIAKGQPEGTLLREVRAVGELPDDLRQSLATLDPDETTTLLSGNGVLRLVMLCGRVTEQPEGAFEQIGQQLLNQRLVSYAQGYLEELRADAVIEIR</sequence>
<dbReference type="Gene3D" id="1.10.4030.10">
    <property type="entry name" value="Porin chaperone SurA, peptide-binding domain"/>
    <property type="match status" value="1"/>
</dbReference>
<keyword evidence="3" id="KW-0574">Periplasm</keyword>
<dbReference type="InterPro" id="IPR050280">
    <property type="entry name" value="OMP_Chaperone_SurA"/>
</dbReference>
<dbReference type="Proteomes" id="UP000032232">
    <property type="component" value="Unassembled WGS sequence"/>
</dbReference>
<dbReference type="STRING" id="935700.jaqu_04290"/>
<evidence type="ECO:0000256" key="3">
    <source>
        <dbReference type="ARBA" id="ARBA00022764"/>
    </source>
</evidence>
<evidence type="ECO:0000256" key="7">
    <source>
        <dbReference type="ARBA" id="ARBA00030642"/>
    </source>
</evidence>
<evidence type="ECO:0000313" key="12">
    <source>
        <dbReference type="EMBL" id="KIT17839.1"/>
    </source>
</evidence>
<evidence type="ECO:0000256" key="4">
    <source>
        <dbReference type="ARBA" id="ARBA00023110"/>
    </source>
</evidence>
<accession>A0A0D1EJV9</accession>
<dbReference type="PANTHER" id="PTHR47637">
    <property type="entry name" value="CHAPERONE SURA"/>
    <property type="match status" value="1"/>
</dbReference>
<dbReference type="AlphaFoldDB" id="A0A0D1EJV9"/>
<dbReference type="EMBL" id="JYFE01000013">
    <property type="protein sequence ID" value="KIT17839.1"/>
    <property type="molecule type" value="Genomic_DNA"/>
</dbReference>
<evidence type="ECO:0000313" key="13">
    <source>
        <dbReference type="Proteomes" id="UP000032232"/>
    </source>
</evidence>
<evidence type="ECO:0000259" key="11">
    <source>
        <dbReference type="PROSITE" id="PS50198"/>
    </source>
</evidence>
<dbReference type="Gene3D" id="3.10.50.40">
    <property type="match status" value="1"/>
</dbReference>
<dbReference type="InterPro" id="IPR027304">
    <property type="entry name" value="Trigger_fact/SurA_dom_sf"/>
</dbReference>
<feature type="chain" id="PRO_5007764293" description="Parvulin-like PPIase" evidence="10">
    <location>
        <begin position="25"/>
        <end position="403"/>
    </location>
</feature>
<evidence type="ECO:0000256" key="6">
    <source>
        <dbReference type="ARBA" id="ARBA00023235"/>
    </source>
</evidence>
<comment type="caution">
    <text evidence="12">The sequence shown here is derived from an EMBL/GenBank/DDBJ whole genome shotgun (WGS) entry which is preliminary data.</text>
</comment>
<evidence type="ECO:0000256" key="5">
    <source>
        <dbReference type="ARBA" id="ARBA00023186"/>
    </source>
</evidence>
<dbReference type="SUPFAM" id="SSF109998">
    <property type="entry name" value="Triger factor/SurA peptide-binding domain-like"/>
    <property type="match status" value="1"/>
</dbReference>
<reference evidence="12 13" key="1">
    <citation type="submission" date="2015-02" db="EMBL/GenBank/DDBJ databases">
        <title>Genome Sequence of Jannaschia aquimarina DSM28248, a member of the Roseobacter clade.</title>
        <authorList>
            <person name="Voget S."/>
            <person name="Daniel R."/>
        </authorList>
    </citation>
    <scope>NUCLEOTIDE SEQUENCE [LARGE SCALE GENOMIC DNA]</scope>
    <source>
        <strain evidence="12 13">GSW-M26</strain>
    </source>
</reference>
<dbReference type="GO" id="GO:0003755">
    <property type="term" value="F:peptidyl-prolyl cis-trans isomerase activity"/>
    <property type="evidence" value="ECO:0007669"/>
    <property type="project" value="UniProtKB-KW"/>
</dbReference>
<evidence type="ECO:0000256" key="8">
    <source>
        <dbReference type="ARBA" id="ARBA00031484"/>
    </source>
</evidence>
<keyword evidence="13" id="KW-1185">Reference proteome</keyword>
<protein>
    <recommendedName>
        <fullName evidence="1">Parvulin-like PPIase</fullName>
    </recommendedName>
    <alternativeName>
        <fullName evidence="7">Peptidyl-prolyl cis-trans isomerase plp</fullName>
    </alternativeName>
    <alternativeName>
        <fullName evidence="8">Rotamase plp</fullName>
    </alternativeName>
</protein>
<keyword evidence="4 9" id="KW-0697">Rotamase</keyword>
<dbReference type="InterPro" id="IPR000297">
    <property type="entry name" value="PPIase_PpiC"/>
</dbReference>